<dbReference type="AlphaFoldDB" id="A0A813FAU1"/>
<dbReference type="Proteomes" id="UP000654075">
    <property type="component" value="Unassembled WGS sequence"/>
</dbReference>
<protein>
    <submittedName>
        <fullName evidence="2">Uncharacterized protein</fullName>
    </submittedName>
</protein>
<organism evidence="2 3">
    <name type="scientific">Polarella glacialis</name>
    <name type="common">Dinoflagellate</name>
    <dbReference type="NCBI Taxonomy" id="89957"/>
    <lineage>
        <taxon>Eukaryota</taxon>
        <taxon>Sar</taxon>
        <taxon>Alveolata</taxon>
        <taxon>Dinophyceae</taxon>
        <taxon>Suessiales</taxon>
        <taxon>Suessiaceae</taxon>
        <taxon>Polarella</taxon>
    </lineage>
</organism>
<gene>
    <name evidence="2" type="ORF">PGLA1383_LOCUS28513</name>
</gene>
<feature type="non-terminal residue" evidence="2">
    <location>
        <position position="451"/>
    </location>
</feature>
<dbReference type="Pfam" id="PF14023">
    <property type="entry name" value="Bestrophin-like"/>
    <property type="match status" value="1"/>
</dbReference>
<evidence type="ECO:0000313" key="2">
    <source>
        <dbReference type="EMBL" id="CAE8610691.1"/>
    </source>
</evidence>
<keyword evidence="3" id="KW-1185">Reference proteome</keyword>
<feature type="transmembrane region" description="Helical" evidence="1">
    <location>
        <begin position="137"/>
        <end position="157"/>
    </location>
</feature>
<dbReference type="OrthoDB" id="434276at2759"/>
<feature type="transmembrane region" description="Helical" evidence="1">
    <location>
        <begin position="188"/>
        <end position="209"/>
    </location>
</feature>
<keyword evidence="1" id="KW-0472">Membrane</keyword>
<dbReference type="InterPro" id="IPR025333">
    <property type="entry name" value="DUF4239"/>
</dbReference>
<keyword evidence="1" id="KW-1133">Transmembrane helix</keyword>
<feature type="transmembrane region" description="Helical" evidence="1">
    <location>
        <begin position="340"/>
        <end position="361"/>
    </location>
</feature>
<reference evidence="2" key="1">
    <citation type="submission" date="2021-02" db="EMBL/GenBank/DDBJ databases">
        <authorList>
            <person name="Dougan E. K."/>
            <person name="Rhodes N."/>
            <person name="Thang M."/>
            <person name="Chan C."/>
        </authorList>
    </citation>
    <scope>NUCLEOTIDE SEQUENCE</scope>
</reference>
<keyword evidence="1" id="KW-0812">Transmembrane</keyword>
<evidence type="ECO:0000256" key="1">
    <source>
        <dbReference type="SAM" id="Phobius"/>
    </source>
</evidence>
<sequence length="451" mass="50343">ALTPDLFASLPVSTAVVYAAHQHQQNGLQVDTQRLAQRHRPIGILPGLGSCACTAAFRVAQRRRRPACVCRQASADGQLPLNLQLEEREAIKENKDRVFVEELGEGDFCIVPELLIASDKKRPGVQMDTYKMLRDSLAVVIFYFLPVLGPVFAFWQWKNILLMVHFILGDERQLLELMQVTLTPATNGIVISSLAIAFGTLTSVTISSLRQRQKEVRQSLNKEACELALLQAVLVANIGPVRNARRTQDTALHLQSLEFLELYVARLHSESTAEASSSYLQRQSVADSELMAILNTLRYCTTKPPSFTFYPVRDEATMRIVRLNDFRADRLASINTGFPPLHWVILALLAASISLCFLIEVDQSEGRFLSERPEDSLRLRVVWSLMIGSFCGLTALCADLNDPFRGSFNVNESARQLTTMMKVFDLERTQLVEAVSCKPFSPGAHDGKSSF</sequence>
<evidence type="ECO:0000313" key="3">
    <source>
        <dbReference type="Proteomes" id="UP000654075"/>
    </source>
</evidence>
<feature type="transmembrane region" description="Helical" evidence="1">
    <location>
        <begin position="381"/>
        <end position="398"/>
    </location>
</feature>
<proteinExistence type="predicted"/>
<name>A0A813FAU1_POLGL</name>
<comment type="caution">
    <text evidence="2">The sequence shown here is derived from an EMBL/GenBank/DDBJ whole genome shotgun (WGS) entry which is preliminary data.</text>
</comment>
<dbReference type="EMBL" id="CAJNNV010024819">
    <property type="protein sequence ID" value="CAE8610691.1"/>
    <property type="molecule type" value="Genomic_DNA"/>
</dbReference>
<accession>A0A813FAU1</accession>